<dbReference type="Proteomes" id="UP000039021">
    <property type="component" value="Unassembled WGS sequence"/>
</dbReference>
<dbReference type="AlphaFoldDB" id="A0A916LE08"/>
<gene>
    <name evidence="2" type="ORF">ERS007739_02857</name>
</gene>
<evidence type="ECO:0000256" key="1">
    <source>
        <dbReference type="SAM" id="MobiDB-lite"/>
    </source>
</evidence>
<protein>
    <submittedName>
        <fullName evidence="2">Uncharacterized protein</fullName>
    </submittedName>
</protein>
<organism evidence="2 3">
    <name type="scientific">Mycobacterium tuberculosis</name>
    <dbReference type="NCBI Taxonomy" id="1773"/>
    <lineage>
        <taxon>Bacteria</taxon>
        <taxon>Bacillati</taxon>
        <taxon>Actinomycetota</taxon>
        <taxon>Actinomycetes</taxon>
        <taxon>Mycobacteriales</taxon>
        <taxon>Mycobacteriaceae</taxon>
        <taxon>Mycobacterium</taxon>
        <taxon>Mycobacterium tuberculosis complex</taxon>
    </lineage>
</organism>
<feature type="region of interest" description="Disordered" evidence="1">
    <location>
        <begin position="1"/>
        <end position="49"/>
    </location>
</feature>
<reference evidence="3" key="1">
    <citation type="submission" date="2015-03" db="EMBL/GenBank/DDBJ databases">
        <authorList>
            <consortium name="Pathogen Informatics"/>
        </authorList>
    </citation>
    <scope>NUCLEOTIDE SEQUENCE [LARGE SCALE GENOMIC DNA]</scope>
    <source>
        <strain evidence="3">N09902308</strain>
    </source>
</reference>
<comment type="caution">
    <text evidence="2">The sequence shown here is derived from an EMBL/GenBank/DDBJ whole genome shotgun (WGS) entry which is preliminary data.</text>
</comment>
<sequence length="49" mass="5775">MARLAQITQRRRRAPHVKSGDRQRPQHPIAEQRGELGKDLRNAVRSRFE</sequence>
<proteinExistence type="predicted"/>
<evidence type="ECO:0000313" key="3">
    <source>
        <dbReference type="Proteomes" id="UP000039021"/>
    </source>
</evidence>
<dbReference type="EMBL" id="CSBK01001376">
    <property type="protein sequence ID" value="COY60030.1"/>
    <property type="molecule type" value="Genomic_DNA"/>
</dbReference>
<feature type="compositionally biased region" description="Basic and acidic residues" evidence="1">
    <location>
        <begin position="18"/>
        <end position="49"/>
    </location>
</feature>
<evidence type="ECO:0000313" key="2">
    <source>
        <dbReference type="EMBL" id="COY60030.1"/>
    </source>
</evidence>
<accession>A0A916LE08</accession>
<name>A0A916LE08_MYCTX</name>